<protein>
    <recommendedName>
        <fullName evidence="1">GED domain-containing protein</fullName>
    </recommendedName>
</protein>
<reference evidence="2 3" key="1">
    <citation type="submission" date="2018-05" db="EMBL/GenBank/DDBJ databases">
        <title>Genome sequencing and assembly of the regulated plant pathogen Lachnellula willkommii and related sister species for the development of diagnostic species identification markers.</title>
        <authorList>
            <person name="Giroux E."/>
            <person name="Bilodeau G."/>
        </authorList>
    </citation>
    <scope>NUCLEOTIDE SEQUENCE [LARGE SCALE GENOMIC DNA]</scope>
    <source>
        <strain evidence="2 3">CBS 185.66</strain>
    </source>
</reference>
<comment type="caution">
    <text evidence="2">The sequence shown here is derived from an EMBL/GenBank/DDBJ whole genome shotgun (WGS) entry which is preliminary data.</text>
</comment>
<dbReference type="PROSITE" id="PS51388">
    <property type="entry name" value="GED"/>
    <property type="match status" value="1"/>
</dbReference>
<feature type="domain" description="GED" evidence="1">
    <location>
        <begin position="84"/>
        <end position="151"/>
    </location>
</feature>
<dbReference type="EMBL" id="QGMH01000048">
    <property type="protein sequence ID" value="TVY27481.1"/>
    <property type="molecule type" value="Genomic_DNA"/>
</dbReference>
<dbReference type="InterPro" id="IPR020850">
    <property type="entry name" value="GED_dom"/>
</dbReference>
<accession>A0A8H8R3P5</accession>
<organism evidence="2 3">
    <name type="scientific">Lachnellula hyalina</name>
    <dbReference type="NCBI Taxonomy" id="1316788"/>
    <lineage>
        <taxon>Eukaryota</taxon>
        <taxon>Fungi</taxon>
        <taxon>Dikarya</taxon>
        <taxon>Ascomycota</taxon>
        <taxon>Pezizomycotina</taxon>
        <taxon>Leotiomycetes</taxon>
        <taxon>Helotiales</taxon>
        <taxon>Lachnaceae</taxon>
        <taxon>Lachnellula</taxon>
    </lineage>
</organism>
<name>A0A8H8R3P5_9HELO</name>
<evidence type="ECO:0000313" key="2">
    <source>
        <dbReference type="EMBL" id="TVY27481.1"/>
    </source>
</evidence>
<proteinExistence type="predicted"/>
<feature type="non-terminal residue" evidence="2">
    <location>
        <position position="151"/>
    </location>
</feature>
<sequence>GLKGKLDELLEPHLAIHPITYHDYLTNNVRKLQGNRHDRAFDRLSLATCGYTSKHPPTLTPVSLIPLLRTLKDGTRPDVEEYSVSLAADIAAAYYKFALKKFIDDISVKAVETCLVQRLPGVFSPDVAWDLSDEQVELLGSGDAGIVTKQA</sequence>
<dbReference type="Proteomes" id="UP000431533">
    <property type="component" value="Unassembled WGS sequence"/>
</dbReference>
<dbReference type="OrthoDB" id="415706at2759"/>
<evidence type="ECO:0000259" key="1">
    <source>
        <dbReference type="PROSITE" id="PS51388"/>
    </source>
</evidence>
<gene>
    <name evidence="2" type="ORF">LHYA1_G003205</name>
</gene>
<keyword evidence="3" id="KW-1185">Reference proteome</keyword>
<dbReference type="RefSeq" id="XP_031006269.1">
    <property type="nucleotide sequence ID" value="XM_031148179.1"/>
</dbReference>
<dbReference type="AlphaFoldDB" id="A0A8H8R3P5"/>
<dbReference type="GeneID" id="41983403"/>
<feature type="non-terminal residue" evidence="2">
    <location>
        <position position="1"/>
    </location>
</feature>
<evidence type="ECO:0000313" key="3">
    <source>
        <dbReference type="Proteomes" id="UP000431533"/>
    </source>
</evidence>